<gene>
    <name evidence="3" type="ORF">V6668_30505</name>
</gene>
<evidence type="ECO:0000259" key="2">
    <source>
        <dbReference type="PROSITE" id="PS51272"/>
    </source>
</evidence>
<feature type="domain" description="SLH" evidence="2">
    <location>
        <begin position="42"/>
        <end position="105"/>
    </location>
</feature>
<geneLocation type="plasmid" evidence="3 4">
    <name>pY5S7-1</name>
</geneLocation>
<accession>A0ABD8B2U9</accession>
<dbReference type="EMBL" id="CP145893">
    <property type="protein sequence ID" value="WWP23995.1"/>
    <property type="molecule type" value="Genomic_DNA"/>
</dbReference>
<evidence type="ECO:0000313" key="4">
    <source>
        <dbReference type="Proteomes" id="UP001364764"/>
    </source>
</evidence>
<dbReference type="GeneID" id="93479900"/>
<keyword evidence="1" id="KW-0732">Signal</keyword>
<sequence length="404" mass="45134">MKSITRMTACLVLAASLLGSTTAVAESEMQEQNEKDIATLTWRGIPALDMNEHWAKRLFQWGISENIINGYSDYNLKPDQVITEAEFLKMLYRAEGMAIPNASANSAYLPSESWTEGLYRVAKLYNHPTTGENNFAMRMQPITKLRAAEIISATQGVHYTGQYAVAYLIGHGLSNSEANSPEQFDEESTLTRAEALQWIRQLAFHGKLKIDVRPKVPTDLSLLPDLMDINSEVIPDFSTEPVTDEDFSLYILGDVPELRFGDSKKSIDEQFGESKGKNIFDSDTYPLFTAHFNQSGELDGWSIDSYMDGSPNTASSLLTKKGIVLGESTLSDIIDRYGSAGVSGKGIIEYFYKRMSDGTYEDISIYDPIQNIEDVYTISFIVDDETQVLYHVMVTSFKVAFGYT</sequence>
<dbReference type="Proteomes" id="UP001364764">
    <property type="component" value="Plasmid pY5S7-1"/>
</dbReference>
<protein>
    <submittedName>
        <fullName evidence="3">S-layer homology domain-containing protein</fullName>
    </submittedName>
</protein>
<dbReference type="InterPro" id="IPR001119">
    <property type="entry name" value="SLH_dom"/>
</dbReference>
<dbReference type="Pfam" id="PF00395">
    <property type="entry name" value="SLH"/>
    <property type="match status" value="1"/>
</dbReference>
<keyword evidence="3" id="KW-0614">Plasmid</keyword>
<reference evidence="3 4" key="1">
    <citation type="submission" date="2024-02" db="EMBL/GenBank/DDBJ databases">
        <title>Complete sequences of two Paenibacillus sp. strains and one Lysinibacillus strain isolated from the environment on STAA medium highlight biotechnological potential.</title>
        <authorList>
            <person name="Attere S.A."/>
            <person name="Piche L.C."/>
            <person name="Intertaglia L."/>
            <person name="Lami R."/>
            <person name="Charette S.J."/>
            <person name="Vincent A.T."/>
        </authorList>
    </citation>
    <scope>NUCLEOTIDE SEQUENCE [LARGE SCALE GENOMIC DNA]</scope>
    <source>
        <strain evidence="3 4">Y5S-7</strain>
        <plasmid evidence="3 4">pY5S7-1</plasmid>
    </source>
</reference>
<feature type="signal peptide" evidence="1">
    <location>
        <begin position="1"/>
        <end position="25"/>
    </location>
</feature>
<evidence type="ECO:0000256" key="1">
    <source>
        <dbReference type="SAM" id="SignalP"/>
    </source>
</evidence>
<dbReference type="RefSeq" id="WP_101314325.1">
    <property type="nucleotide sequence ID" value="NZ_CP145893.1"/>
</dbReference>
<feature type="chain" id="PRO_5044837405" evidence="1">
    <location>
        <begin position="26"/>
        <end position="404"/>
    </location>
</feature>
<proteinExistence type="predicted"/>
<dbReference type="PROSITE" id="PS51272">
    <property type="entry name" value="SLH"/>
    <property type="match status" value="1"/>
</dbReference>
<name>A0ABD8B2U9_PAEAM</name>
<organism evidence="3 4">
    <name type="scientific">Paenibacillus amylolyticus</name>
    <dbReference type="NCBI Taxonomy" id="1451"/>
    <lineage>
        <taxon>Bacteria</taxon>
        <taxon>Bacillati</taxon>
        <taxon>Bacillota</taxon>
        <taxon>Bacilli</taxon>
        <taxon>Bacillales</taxon>
        <taxon>Paenibacillaceae</taxon>
        <taxon>Paenibacillus</taxon>
    </lineage>
</organism>
<dbReference type="AlphaFoldDB" id="A0ABD8B2U9"/>
<evidence type="ECO:0000313" key="3">
    <source>
        <dbReference type="EMBL" id="WWP23995.1"/>
    </source>
</evidence>